<dbReference type="Gene3D" id="1.20.1440.60">
    <property type="entry name" value="23S rRNA-intervening sequence"/>
    <property type="match status" value="1"/>
</dbReference>
<reference evidence="1" key="1">
    <citation type="submission" date="2021-10" db="EMBL/GenBank/DDBJ databases">
        <authorList>
            <person name="Dean J.D."/>
            <person name="Kim M.K."/>
            <person name="Newey C.N."/>
            <person name="Stoker T.S."/>
            <person name="Thompson D.W."/>
            <person name="Grose J.H."/>
        </authorList>
    </citation>
    <scope>NUCLEOTIDE SEQUENCE</scope>
    <source>
        <strain evidence="1">BT635</strain>
    </source>
</reference>
<dbReference type="PANTHER" id="PTHR38471:SF2">
    <property type="entry name" value="FOUR HELIX BUNDLE PROTEIN"/>
    <property type="match status" value="1"/>
</dbReference>
<organism evidence="1 2">
    <name type="scientific">Hymenobacter nitidus</name>
    <dbReference type="NCBI Taxonomy" id="2880929"/>
    <lineage>
        <taxon>Bacteria</taxon>
        <taxon>Pseudomonadati</taxon>
        <taxon>Bacteroidota</taxon>
        <taxon>Cytophagia</taxon>
        <taxon>Cytophagales</taxon>
        <taxon>Hymenobacteraceae</taxon>
        <taxon>Hymenobacter</taxon>
    </lineage>
</organism>
<dbReference type="SUPFAM" id="SSF158446">
    <property type="entry name" value="IVS-encoded protein-like"/>
    <property type="match status" value="1"/>
</dbReference>
<dbReference type="InterPro" id="IPR012657">
    <property type="entry name" value="23S_rRNA-intervening_sequence"/>
</dbReference>
<dbReference type="InterPro" id="IPR036583">
    <property type="entry name" value="23S_rRNA_IVS_sf"/>
</dbReference>
<sequence length="125" mass="14140">MDTTTKVEFISTFKQRTKNAALRIIKLYQSLPQTGEAQIVGKQLLRSATSVAANYRAVCRARSGNEQFAKLCICVEEADESQLWLELLGEAGIVPYARLTDLMQEYLEIVSVLEKARSTHRTMRE</sequence>
<dbReference type="NCBIfam" id="TIGR02436">
    <property type="entry name" value="four helix bundle protein"/>
    <property type="match status" value="1"/>
</dbReference>
<dbReference type="PIRSF" id="PIRSF035652">
    <property type="entry name" value="CHP02436"/>
    <property type="match status" value="1"/>
</dbReference>
<gene>
    <name evidence="1" type="ORF">LGH70_20275</name>
</gene>
<dbReference type="Pfam" id="PF05635">
    <property type="entry name" value="23S_rRNA_IVP"/>
    <property type="match status" value="1"/>
</dbReference>
<keyword evidence="2" id="KW-1185">Reference proteome</keyword>
<dbReference type="RefSeq" id="WP_226189497.1">
    <property type="nucleotide sequence ID" value="NZ_JAJADQ010000012.1"/>
</dbReference>
<dbReference type="EMBL" id="JAJADQ010000012">
    <property type="protein sequence ID" value="MCB2379944.1"/>
    <property type="molecule type" value="Genomic_DNA"/>
</dbReference>
<dbReference type="Proteomes" id="UP001165297">
    <property type="component" value="Unassembled WGS sequence"/>
</dbReference>
<dbReference type="PANTHER" id="PTHR38471">
    <property type="entry name" value="FOUR HELIX BUNDLE PROTEIN"/>
    <property type="match status" value="1"/>
</dbReference>
<protein>
    <submittedName>
        <fullName evidence="1">Four helix bundle protein</fullName>
    </submittedName>
</protein>
<evidence type="ECO:0000313" key="1">
    <source>
        <dbReference type="EMBL" id="MCB2379944.1"/>
    </source>
</evidence>
<accession>A0ABS8ALS0</accession>
<proteinExistence type="predicted"/>
<evidence type="ECO:0000313" key="2">
    <source>
        <dbReference type="Proteomes" id="UP001165297"/>
    </source>
</evidence>
<name>A0ABS8ALS0_9BACT</name>
<comment type="caution">
    <text evidence="1">The sequence shown here is derived from an EMBL/GenBank/DDBJ whole genome shotgun (WGS) entry which is preliminary data.</text>
</comment>